<dbReference type="EMBL" id="FXBL01000004">
    <property type="protein sequence ID" value="SMH50173.1"/>
    <property type="molecule type" value="Genomic_DNA"/>
</dbReference>
<dbReference type="Proteomes" id="UP000193083">
    <property type="component" value="Unassembled WGS sequence"/>
</dbReference>
<keyword evidence="3" id="KW-1185">Reference proteome</keyword>
<dbReference type="AlphaFoldDB" id="A0A1X7PFE9"/>
<name>A0A1X7PFE9_9HYPH</name>
<feature type="region of interest" description="Disordered" evidence="1">
    <location>
        <begin position="105"/>
        <end position="124"/>
    </location>
</feature>
<evidence type="ECO:0000313" key="3">
    <source>
        <dbReference type="Proteomes" id="UP000193083"/>
    </source>
</evidence>
<evidence type="ECO:0000256" key="1">
    <source>
        <dbReference type="SAM" id="MobiDB-lite"/>
    </source>
</evidence>
<accession>A0A1X7PFE9</accession>
<gene>
    <name evidence="2" type="ORF">SAMN02982922_4100</name>
</gene>
<protein>
    <submittedName>
        <fullName evidence="2">Uncharacterized protein</fullName>
    </submittedName>
</protein>
<evidence type="ECO:0000313" key="2">
    <source>
        <dbReference type="EMBL" id="SMH50173.1"/>
    </source>
</evidence>
<dbReference type="RefSeq" id="WP_085465829.1">
    <property type="nucleotide sequence ID" value="NZ_FXBL01000004.1"/>
</dbReference>
<dbReference type="OrthoDB" id="7165680at2"/>
<reference evidence="3" key="1">
    <citation type="submission" date="2017-04" db="EMBL/GenBank/DDBJ databases">
        <authorList>
            <person name="Varghese N."/>
            <person name="Submissions S."/>
        </authorList>
    </citation>
    <scope>NUCLEOTIDE SEQUENCE [LARGE SCALE GENOMIC DNA]</scope>
    <source>
        <strain evidence="3">B5P</strain>
    </source>
</reference>
<organism evidence="2 3">
    <name type="scientific">Mesorhizobium australicum</name>
    <dbReference type="NCBI Taxonomy" id="536018"/>
    <lineage>
        <taxon>Bacteria</taxon>
        <taxon>Pseudomonadati</taxon>
        <taxon>Pseudomonadota</taxon>
        <taxon>Alphaproteobacteria</taxon>
        <taxon>Hyphomicrobiales</taxon>
        <taxon>Phyllobacteriaceae</taxon>
        <taxon>Mesorhizobium</taxon>
    </lineage>
</organism>
<proteinExistence type="predicted"/>
<sequence>MFRTTDIVLIAVMVAGAAFTYNTKHQVEAQLSEVRKIEAMIRFEQDSLTILKADWSLLTQPARLQKLTEIYQDELQLAPLDAHQVVGVDELPAKPVEMEIMPSPRVDGMAEGRTDKVTTGGVVR</sequence>